<evidence type="ECO:0000313" key="4">
    <source>
        <dbReference type="EMBL" id="KAK8891487.1"/>
    </source>
</evidence>
<proteinExistence type="predicted"/>
<dbReference type="InterPro" id="IPR001487">
    <property type="entry name" value="Bromodomain"/>
</dbReference>
<keyword evidence="1 2" id="KW-0103">Bromodomain</keyword>
<dbReference type="SMART" id="SM00297">
    <property type="entry name" value="BROMO"/>
    <property type="match status" value="1"/>
</dbReference>
<dbReference type="CDD" id="cd04369">
    <property type="entry name" value="Bromodomain"/>
    <property type="match status" value="1"/>
</dbReference>
<dbReference type="InterPro" id="IPR036427">
    <property type="entry name" value="Bromodomain-like_sf"/>
</dbReference>
<protein>
    <recommendedName>
        <fullName evidence="3">Bromo domain-containing protein</fullName>
    </recommendedName>
</protein>
<reference evidence="4 5" key="1">
    <citation type="submission" date="2024-04" db="EMBL/GenBank/DDBJ databases">
        <title>Tritrichomonas musculus Genome.</title>
        <authorList>
            <person name="Alves-Ferreira E."/>
            <person name="Grigg M."/>
            <person name="Lorenzi H."/>
            <person name="Galac M."/>
        </authorList>
    </citation>
    <scope>NUCLEOTIDE SEQUENCE [LARGE SCALE GENOMIC DNA]</scope>
    <source>
        <strain evidence="4 5">EAF2021</strain>
    </source>
</reference>
<evidence type="ECO:0000313" key="5">
    <source>
        <dbReference type="Proteomes" id="UP001470230"/>
    </source>
</evidence>
<dbReference type="SUPFAM" id="SSF47370">
    <property type="entry name" value="Bromodomain"/>
    <property type="match status" value="1"/>
</dbReference>
<evidence type="ECO:0000256" key="1">
    <source>
        <dbReference type="ARBA" id="ARBA00023117"/>
    </source>
</evidence>
<dbReference type="PANTHER" id="PTHR45926">
    <property type="entry name" value="OSJNBA0053K19.4 PROTEIN"/>
    <property type="match status" value="1"/>
</dbReference>
<gene>
    <name evidence="4" type="ORF">M9Y10_028697</name>
</gene>
<dbReference type="EMBL" id="JAPFFF010000004">
    <property type="protein sequence ID" value="KAK8891487.1"/>
    <property type="molecule type" value="Genomic_DNA"/>
</dbReference>
<name>A0ABR2KK27_9EUKA</name>
<feature type="domain" description="Bromo" evidence="3">
    <location>
        <begin position="18"/>
        <end position="90"/>
    </location>
</feature>
<dbReference type="PRINTS" id="PR00503">
    <property type="entry name" value="BROMODOMAIN"/>
</dbReference>
<keyword evidence="5" id="KW-1185">Reference proteome</keyword>
<dbReference type="Gene3D" id="1.20.920.10">
    <property type="entry name" value="Bromodomain-like"/>
    <property type="match status" value="1"/>
</dbReference>
<sequence>MITPELKDKCLKILDELVSHPISTVFQEPVDPIIDEVPDYFDVIKEPSDLSTVRERLLSDKYTNLQEFKREVNLIWENAVAYNGKSSYPAYIADQLSKIFSRQFSLLEDQNYEHWINEFLKARSILFKLFHNPPKSIESTTSSKSKSGESLMNSSSFQFSDSIIEVPIDYDQKILQEDLQFLNENNEIFQNPRIHLKLVQILAQNEPPINVPKSSAKLNLSNISIKTMKMLKKLIIESKEDKDQNNADNSKH</sequence>
<evidence type="ECO:0000259" key="3">
    <source>
        <dbReference type="PROSITE" id="PS50014"/>
    </source>
</evidence>
<dbReference type="Pfam" id="PF00439">
    <property type="entry name" value="Bromodomain"/>
    <property type="match status" value="1"/>
</dbReference>
<organism evidence="4 5">
    <name type="scientific">Tritrichomonas musculus</name>
    <dbReference type="NCBI Taxonomy" id="1915356"/>
    <lineage>
        <taxon>Eukaryota</taxon>
        <taxon>Metamonada</taxon>
        <taxon>Parabasalia</taxon>
        <taxon>Tritrichomonadida</taxon>
        <taxon>Tritrichomonadidae</taxon>
        <taxon>Tritrichomonas</taxon>
    </lineage>
</organism>
<dbReference type="PROSITE" id="PS50014">
    <property type="entry name" value="BROMODOMAIN_2"/>
    <property type="match status" value="1"/>
</dbReference>
<accession>A0ABR2KK27</accession>
<dbReference type="Proteomes" id="UP001470230">
    <property type="component" value="Unassembled WGS sequence"/>
</dbReference>
<evidence type="ECO:0000256" key="2">
    <source>
        <dbReference type="PROSITE-ProRule" id="PRU00035"/>
    </source>
</evidence>
<comment type="caution">
    <text evidence="4">The sequence shown here is derived from an EMBL/GenBank/DDBJ whole genome shotgun (WGS) entry which is preliminary data.</text>
</comment>